<evidence type="ECO:0000313" key="1">
    <source>
        <dbReference type="EMBL" id="CAH2079811.1"/>
    </source>
</evidence>
<protein>
    <submittedName>
        <fullName evidence="1">Uncharacterized protein</fullName>
    </submittedName>
</protein>
<proteinExistence type="predicted"/>
<dbReference type="PANTHER" id="PTHR38365:SF1">
    <property type="entry name" value="C2 DOMAIN-CONTAINING PROTEIN"/>
    <property type="match status" value="1"/>
</dbReference>
<name>A0AAU9T6W5_THLAR</name>
<dbReference type="EMBL" id="OU466863">
    <property type="protein sequence ID" value="CAH2079811.1"/>
    <property type="molecule type" value="Genomic_DNA"/>
</dbReference>
<dbReference type="Proteomes" id="UP000836841">
    <property type="component" value="Chromosome 7"/>
</dbReference>
<gene>
    <name evidence="1" type="ORF">TAV2_LOCUS24303</name>
</gene>
<accession>A0AAU9T6W5</accession>
<dbReference type="PANTHER" id="PTHR38365">
    <property type="entry name" value="C2 DOMAIN-CONTAINING PROTEIN-RELATED"/>
    <property type="match status" value="1"/>
</dbReference>
<organism evidence="1 2">
    <name type="scientific">Thlaspi arvense</name>
    <name type="common">Field penny-cress</name>
    <dbReference type="NCBI Taxonomy" id="13288"/>
    <lineage>
        <taxon>Eukaryota</taxon>
        <taxon>Viridiplantae</taxon>
        <taxon>Streptophyta</taxon>
        <taxon>Embryophyta</taxon>
        <taxon>Tracheophyta</taxon>
        <taxon>Spermatophyta</taxon>
        <taxon>Magnoliopsida</taxon>
        <taxon>eudicotyledons</taxon>
        <taxon>Gunneridae</taxon>
        <taxon>Pentapetalae</taxon>
        <taxon>rosids</taxon>
        <taxon>malvids</taxon>
        <taxon>Brassicales</taxon>
        <taxon>Brassicaceae</taxon>
        <taxon>Thlaspideae</taxon>
        <taxon>Thlaspi</taxon>
    </lineage>
</organism>
<keyword evidence="2" id="KW-1185">Reference proteome</keyword>
<reference evidence="1 2" key="1">
    <citation type="submission" date="2022-03" db="EMBL/GenBank/DDBJ databases">
        <authorList>
            <person name="Nunn A."/>
            <person name="Chopra R."/>
            <person name="Nunn A."/>
            <person name="Contreras Garrido A."/>
        </authorList>
    </citation>
    <scope>NUCLEOTIDE SEQUENCE [LARGE SCALE GENOMIC DNA]</scope>
</reference>
<dbReference type="AlphaFoldDB" id="A0AAU9T6W5"/>
<sequence>MINLEEETNEKQRFFREVGKRVQQIKPEYTELVVKIVQGFTIDTQPYEGFGYFRVMAWTDAEDQYGTEVVKSFKGIHYFKNQKLVIPLDSPADQYLYIELLRGISKKDPGTSNGTTVMGRAKIKLPPRSSRREVTSMVELVGLNNGRCVVVKGRLELSMKLHRYVM</sequence>
<evidence type="ECO:0000313" key="2">
    <source>
        <dbReference type="Proteomes" id="UP000836841"/>
    </source>
</evidence>